<sequence length="264" mass="29906">MGSIGMGEVSCYDPPPLTLRDSLSVPDQSIREWRELSEDTNETEQTKYEIEMGSRYCIQCQKAHKACLCSTIVPLSSAIELIILQHPTEVRKPTGTASILTLSLENAVCLIGENFTQDDTLSALLNETDVAHFVLFPGEGSASINDIPLPSPSQRYRVILLDGTWKKAYKMWQLSTILHELPRLHLPGPLQSRYRIRKAPRDNCLSTVEAGYHVLSNWQPDQDFSPLLHSFEQMIQFQLAQMPPEVRQRYFHGTHVYQGTHLSI</sequence>
<keyword evidence="8" id="KW-1185">Reference proteome</keyword>
<organism evidence="7 8">
    <name type="scientific">Vibrio spartinae</name>
    <dbReference type="NCBI Taxonomy" id="1918945"/>
    <lineage>
        <taxon>Bacteria</taxon>
        <taxon>Pseudomonadati</taxon>
        <taxon>Pseudomonadota</taxon>
        <taxon>Gammaproteobacteria</taxon>
        <taxon>Vibrionales</taxon>
        <taxon>Vibrionaceae</taxon>
        <taxon>Vibrio</taxon>
    </lineage>
</organism>
<evidence type="ECO:0000256" key="1">
    <source>
        <dbReference type="ARBA" id="ARBA00012386"/>
    </source>
</evidence>
<evidence type="ECO:0000256" key="3">
    <source>
        <dbReference type="ARBA" id="ARBA00022691"/>
    </source>
</evidence>
<gene>
    <name evidence="7" type="ORF">Vspart_01073</name>
</gene>
<evidence type="ECO:0000313" key="7">
    <source>
        <dbReference type="EMBL" id="QMV13828.1"/>
    </source>
</evidence>
<name>A0ABX6QX82_9VIBR</name>
<dbReference type="Proteomes" id="UP000515264">
    <property type="component" value="Chromosome 1"/>
</dbReference>
<comment type="similarity">
    <text evidence="5">Belongs to the TDD superfamily. DTWD2 family.</text>
</comment>
<dbReference type="InterPro" id="IPR005636">
    <property type="entry name" value="DTW"/>
</dbReference>
<keyword evidence="3" id="KW-0949">S-adenosyl-L-methionine</keyword>
<keyword evidence="4" id="KW-0819">tRNA processing</keyword>
<dbReference type="SMART" id="SM01144">
    <property type="entry name" value="DTW"/>
    <property type="match status" value="1"/>
</dbReference>
<dbReference type="PANTHER" id="PTHR21392">
    <property type="entry name" value="TRNA-URIDINE AMINOCARBOXYPROPYLTRANSFERASE 2"/>
    <property type="match status" value="1"/>
</dbReference>
<dbReference type="PANTHER" id="PTHR21392:SF0">
    <property type="entry name" value="TRNA-URIDINE AMINOCARBOXYPROPYLTRANSFERASE 2"/>
    <property type="match status" value="1"/>
</dbReference>
<dbReference type="EMBL" id="CP046268">
    <property type="protein sequence ID" value="QMV13828.1"/>
    <property type="molecule type" value="Genomic_DNA"/>
</dbReference>
<evidence type="ECO:0000256" key="5">
    <source>
        <dbReference type="ARBA" id="ARBA00034489"/>
    </source>
</evidence>
<evidence type="ECO:0000259" key="6">
    <source>
        <dbReference type="SMART" id="SM01144"/>
    </source>
</evidence>
<protein>
    <recommendedName>
        <fullName evidence="1">tRNA-uridine aminocarboxypropyltransferase</fullName>
        <ecNumber evidence="1">2.5.1.25</ecNumber>
    </recommendedName>
</protein>
<proteinExistence type="inferred from homology"/>
<dbReference type="EC" id="2.5.1.25" evidence="1"/>
<dbReference type="Pfam" id="PF03942">
    <property type="entry name" value="DTW"/>
    <property type="match status" value="1"/>
</dbReference>
<reference evidence="7 8" key="1">
    <citation type="journal article" date="2020" name="J. Nat. Prod.">
        <title>Genomics-Metabolomics Profiling Disclosed Marine Vibrio spartinae 3.6 as a Producer of a New Branched Side Chain Prodigiosin.</title>
        <authorList>
            <person name="Vitale G.A."/>
            <person name="Sciarretta M."/>
            <person name="Palma Esposito F."/>
            <person name="January G.G."/>
            <person name="Giaccio M."/>
            <person name="Bunk B."/>
            <person name="Sproer C."/>
            <person name="Bajerski F."/>
            <person name="Power D."/>
            <person name="Festa C."/>
            <person name="Monti M.C."/>
            <person name="D'Auria M.V."/>
            <person name="de Pascale D."/>
        </authorList>
    </citation>
    <scope>NUCLEOTIDE SEQUENCE [LARGE SCALE GENOMIC DNA]</scope>
    <source>
        <strain evidence="7 8">3.6</strain>
    </source>
</reference>
<keyword evidence="2" id="KW-0808">Transferase</keyword>
<accession>A0ABX6QX82</accession>
<evidence type="ECO:0000313" key="8">
    <source>
        <dbReference type="Proteomes" id="UP000515264"/>
    </source>
</evidence>
<feature type="domain" description="DTW" evidence="6">
    <location>
        <begin position="53"/>
        <end position="243"/>
    </location>
</feature>
<evidence type="ECO:0000256" key="2">
    <source>
        <dbReference type="ARBA" id="ARBA00022679"/>
    </source>
</evidence>
<dbReference type="InterPro" id="IPR039262">
    <property type="entry name" value="DTWD2/TAPT"/>
</dbReference>
<evidence type="ECO:0000256" key="4">
    <source>
        <dbReference type="ARBA" id="ARBA00022694"/>
    </source>
</evidence>